<evidence type="ECO:0008006" key="3">
    <source>
        <dbReference type="Google" id="ProtNLM"/>
    </source>
</evidence>
<evidence type="ECO:0000313" key="1">
    <source>
        <dbReference type="EMBL" id="PVZ96683.1"/>
    </source>
</evidence>
<organism evidence="1 2">
    <name type="scientific">Smittium angustum</name>
    <dbReference type="NCBI Taxonomy" id="133377"/>
    <lineage>
        <taxon>Eukaryota</taxon>
        <taxon>Fungi</taxon>
        <taxon>Fungi incertae sedis</taxon>
        <taxon>Zoopagomycota</taxon>
        <taxon>Kickxellomycotina</taxon>
        <taxon>Harpellomycetes</taxon>
        <taxon>Harpellales</taxon>
        <taxon>Legeriomycetaceae</taxon>
        <taxon>Smittium</taxon>
    </lineage>
</organism>
<sequence length="139" mass="15766">MIRSNNEKLPKLKLNDRVKVQIPSEDRGRISDKFLLGVVKEISNDLCLISTKYGTLNRKIHRKHILLLNSNETFETLDEKISLTSAFRKASGWNLKTETKCSCTSGCQINKCKCTKAKIKCQFIATPTMTIFAKTVITK</sequence>
<name>A0A2U1IV50_SMIAN</name>
<dbReference type="EMBL" id="MBFU01001204">
    <property type="protein sequence ID" value="PVZ96683.1"/>
    <property type="molecule type" value="Genomic_DNA"/>
</dbReference>
<dbReference type="Proteomes" id="UP000245591">
    <property type="component" value="Unassembled WGS sequence"/>
</dbReference>
<proteinExistence type="predicted"/>
<keyword evidence="2" id="KW-1185">Reference proteome</keyword>
<protein>
    <recommendedName>
        <fullName evidence="3">AWS domain-containing protein</fullName>
    </recommendedName>
</protein>
<evidence type="ECO:0000313" key="2">
    <source>
        <dbReference type="Proteomes" id="UP000245591"/>
    </source>
</evidence>
<comment type="caution">
    <text evidence="1">The sequence shown here is derived from an EMBL/GenBank/DDBJ whole genome shotgun (WGS) entry which is preliminary data.</text>
</comment>
<reference evidence="1 2" key="1">
    <citation type="journal article" date="2018" name="MBio">
        <title>Comparative Genomics Reveals the Core Gene Toolbox for the Fungus-Insect Symbiosis.</title>
        <authorList>
            <person name="Wang Y."/>
            <person name="Stata M."/>
            <person name="Wang W."/>
            <person name="Stajich J.E."/>
            <person name="White M.M."/>
            <person name="Moncalvo J.M."/>
        </authorList>
    </citation>
    <scope>NUCLEOTIDE SEQUENCE [LARGE SCALE GENOMIC DNA]</scope>
    <source>
        <strain evidence="1 2">AUS-126-30</strain>
    </source>
</reference>
<accession>A0A2U1IV50</accession>
<dbReference type="AlphaFoldDB" id="A0A2U1IV50"/>
<gene>
    <name evidence="1" type="ORF">BB558_007396</name>
</gene>